<comment type="caution">
    <text evidence="2">The sequence shown here is derived from an EMBL/GenBank/DDBJ whole genome shotgun (WGS) entry which is preliminary data.</text>
</comment>
<reference evidence="3" key="1">
    <citation type="journal article" date="2019" name="Int. J. Syst. Evol. Microbiol.">
        <title>The Global Catalogue of Microorganisms (GCM) 10K type strain sequencing project: providing services to taxonomists for standard genome sequencing and annotation.</title>
        <authorList>
            <consortium name="The Broad Institute Genomics Platform"/>
            <consortium name="The Broad Institute Genome Sequencing Center for Infectious Disease"/>
            <person name="Wu L."/>
            <person name="Ma J."/>
        </authorList>
    </citation>
    <scope>NUCLEOTIDE SEQUENCE [LARGE SCALE GENOMIC DNA]</scope>
    <source>
        <strain evidence="3">JCM 18532</strain>
    </source>
</reference>
<evidence type="ECO:0000313" key="2">
    <source>
        <dbReference type="EMBL" id="GAA4751589.1"/>
    </source>
</evidence>
<accession>A0ABP8ZAY7</accession>
<feature type="compositionally biased region" description="Low complexity" evidence="1">
    <location>
        <begin position="171"/>
        <end position="193"/>
    </location>
</feature>
<feature type="compositionally biased region" description="Low complexity" evidence="1">
    <location>
        <begin position="204"/>
        <end position="243"/>
    </location>
</feature>
<name>A0ABP8ZAY7_9ACTN</name>
<dbReference type="Proteomes" id="UP001499882">
    <property type="component" value="Unassembled WGS sequence"/>
</dbReference>
<feature type="region of interest" description="Disordered" evidence="1">
    <location>
        <begin position="85"/>
        <end position="143"/>
    </location>
</feature>
<feature type="compositionally biased region" description="Gly residues" evidence="1">
    <location>
        <begin position="194"/>
        <end position="203"/>
    </location>
</feature>
<evidence type="ECO:0000256" key="1">
    <source>
        <dbReference type="SAM" id="MobiDB-lite"/>
    </source>
</evidence>
<protein>
    <recommendedName>
        <fullName evidence="4">Collagen-like protein</fullName>
    </recommendedName>
</protein>
<dbReference type="InterPro" id="IPR008160">
    <property type="entry name" value="Collagen"/>
</dbReference>
<dbReference type="EMBL" id="BAABKN010000027">
    <property type="protein sequence ID" value="GAA4751589.1"/>
    <property type="molecule type" value="Genomic_DNA"/>
</dbReference>
<dbReference type="PANTHER" id="PTHR24023:SF1095">
    <property type="entry name" value="EGF-LIKE DOMAIN-CONTAINING PROTEIN"/>
    <property type="match status" value="1"/>
</dbReference>
<keyword evidence="3" id="KW-1185">Reference proteome</keyword>
<feature type="region of interest" description="Disordered" evidence="1">
    <location>
        <begin position="171"/>
        <end position="243"/>
    </location>
</feature>
<feature type="compositionally biased region" description="Low complexity" evidence="1">
    <location>
        <begin position="105"/>
        <end position="143"/>
    </location>
</feature>
<dbReference type="InterPro" id="IPR050149">
    <property type="entry name" value="Collagen_superfamily"/>
</dbReference>
<organism evidence="2 3">
    <name type="scientific">Nocardioides endophyticus</name>
    <dbReference type="NCBI Taxonomy" id="1353775"/>
    <lineage>
        <taxon>Bacteria</taxon>
        <taxon>Bacillati</taxon>
        <taxon>Actinomycetota</taxon>
        <taxon>Actinomycetes</taxon>
        <taxon>Propionibacteriales</taxon>
        <taxon>Nocardioidaceae</taxon>
        <taxon>Nocardioides</taxon>
    </lineage>
</organism>
<gene>
    <name evidence="2" type="ORF">GCM10023350_41050</name>
</gene>
<dbReference type="PANTHER" id="PTHR24023">
    <property type="entry name" value="COLLAGEN ALPHA"/>
    <property type="match status" value="1"/>
</dbReference>
<evidence type="ECO:0008006" key="4">
    <source>
        <dbReference type="Google" id="ProtNLM"/>
    </source>
</evidence>
<sequence>MRTGARSDFRTTNVDCVTVFASPRAALSVSLVSLSLVAVFGAVDTAQAAQQERRVIRACFSTETGKIRIVDSFADCRRGEDHIAWVRGGTKPNQGKTGPRGPQGVAGADGATGPTGATGATGAVGPAGAAGPTGSTGATGATGATGDIGPAGAIGPAGTTGATGAAGATGDIGPMGATGPAGATGPTGATGPVGSAGGTGPTGATGTAGSAGPTGPTGATGPTGPTGATGANGATGATGATGPAGPAGGISGIYVKSSAGSTVYGAVATMATTSCDPGDVAIGGGVYLDDPNSLASSYPSNALGAPSTSAPAAWTVTYWPGPAANTVTAYAVCAPTS</sequence>
<proteinExistence type="predicted"/>
<dbReference type="Pfam" id="PF01391">
    <property type="entry name" value="Collagen"/>
    <property type="match status" value="2"/>
</dbReference>
<evidence type="ECO:0000313" key="3">
    <source>
        <dbReference type="Proteomes" id="UP001499882"/>
    </source>
</evidence>